<gene>
    <name evidence="1" type="ORF">BDM02DRAFT_3188665</name>
</gene>
<evidence type="ECO:0000313" key="1">
    <source>
        <dbReference type="EMBL" id="KAF9646617.1"/>
    </source>
</evidence>
<dbReference type="Proteomes" id="UP000886501">
    <property type="component" value="Unassembled WGS sequence"/>
</dbReference>
<reference evidence="1" key="1">
    <citation type="submission" date="2019-10" db="EMBL/GenBank/DDBJ databases">
        <authorList>
            <consortium name="DOE Joint Genome Institute"/>
            <person name="Kuo A."/>
            <person name="Miyauchi S."/>
            <person name="Kiss E."/>
            <person name="Drula E."/>
            <person name="Kohler A."/>
            <person name="Sanchez-Garcia M."/>
            <person name="Andreopoulos B."/>
            <person name="Barry K.W."/>
            <person name="Bonito G."/>
            <person name="Buee M."/>
            <person name="Carver A."/>
            <person name="Chen C."/>
            <person name="Cichocki N."/>
            <person name="Clum A."/>
            <person name="Culley D."/>
            <person name="Crous P.W."/>
            <person name="Fauchery L."/>
            <person name="Girlanda M."/>
            <person name="Hayes R."/>
            <person name="Keri Z."/>
            <person name="Labutti K."/>
            <person name="Lipzen A."/>
            <person name="Lombard V."/>
            <person name="Magnuson J."/>
            <person name="Maillard F."/>
            <person name="Morin E."/>
            <person name="Murat C."/>
            <person name="Nolan M."/>
            <person name="Ohm R."/>
            <person name="Pangilinan J."/>
            <person name="Pereira M."/>
            <person name="Perotto S."/>
            <person name="Peter M."/>
            <person name="Riley R."/>
            <person name="Sitrit Y."/>
            <person name="Stielow B."/>
            <person name="Szollosi G."/>
            <person name="Zifcakova L."/>
            <person name="Stursova M."/>
            <person name="Spatafora J.W."/>
            <person name="Tedersoo L."/>
            <person name="Vaario L.-M."/>
            <person name="Yamada A."/>
            <person name="Yan M."/>
            <person name="Wang P."/>
            <person name="Xu J."/>
            <person name="Bruns T."/>
            <person name="Baldrian P."/>
            <person name="Vilgalys R."/>
            <person name="Henrissat B."/>
            <person name="Grigoriev I.V."/>
            <person name="Hibbett D."/>
            <person name="Nagy L.G."/>
            <person name="Martin F.M."/>
        </authorList>
    </citation>
    <scope>NUCLEOTIDE SEQUENCE</scope>
    <source>
        <strain evidence="1">P2</strain>
    </source>
</reference>
<organism evidence="1 2">
    <name type="scientific">Thelephora ganbajun</name>
    <name type="common">Ganba fungus</name>
    <dbReference type="NCBI Taxonomy" id="370292"/>
    <lineage>
        <taxon>Eukaryota</taxon>
        <taxon>Fungi</taxon>
        <taxon>Dikarya</taxon>
        <taxon>Basidiomycota</taxon>
        <taxon>Agaricomycotina</taxon>
        <taxon>Agaricomycetes</taxon>
        <taxon>Thelephorales</taxon>
        <taxon>Thelephoraceae</taxon>
        <taxon>Thelephora</taxon>
    </lineage>
</organism>
<keyword evidence="2" id="KW-1185">Reference proteome</keyword>
<proteinExistence type="predicted"/>
<evidence type="ECO:0000313" key="2">
    <source>
        <dbReference type="Proteomes" id="UP000886501"/>
    </source>
</evidence>
<accession>A0ACB6ZAJ6</accession>
<reference evidence="1" key="2">
    <citation type="journal article" date="2020" name="Nat. Commun.">
        <title>Large-scale genome sequencing of mycorrhizal fungi provides insights into the early evolution of symbiotic traits.</title>
        <authorList>
            <person name="Miyauchi S."/>
            <person name="Kiss E."/>
            <person name="Kuo A."/>
            <person name="Drula E."/>
            <person name="Kohler A."/>
            <person name="Sanchez-Garcia M."/>
            <person name="Morin E."/>
            <person name="Andreopoulos B."/>
            <person name="Barry K.W."/>
            <person name="Bonito G."/>
            <person name="Buee M."/>
            <person name="Carver A."/>
            <person name="Chen C."/>
            <person name="Cichocki N."/>
            <person name="Clum A."/>
            <person name="Culley D."/>
            <person name="Crous P.W."/>
            <person name="Fauchery L."/>
            <person name="Girlanda M."/>
            <person name="Hayes R.D."/>
            <person name="Keri Z."/>
            <person name="LaButti K."/>
            <person name="Lipzen A."/>
            <person name="Lombard V."/>
            <person name="Magnuson J."/>
            <person name="Maillard F."/>
            <person name="Murat C."/>
            <person name="Nolan M."/>
            <person name="Ohm R.A."/>
            <person name="Pangilinan J."/>
            <person name="Pereira M.F."/>
            <person name="Perotto S."/>
            <person name="Peter M."/>
            <person name="Pfister S."/>
            <person name="Riley R."/>
            <person name="Sitrit Y."/>
            <person name="Stielow J.B."/>
            <person name="Szollosi G."/>
            <person name="Zifcakova L."/>
            <person name="Stursova M."/>
            <person name="Spatafora J.W."/>
            <person name="Tedersoo L."/>
            <person name="Vaario L.M."/>
            <person name="Yamada A."/>
            <person name="Yan M."/>
            <person name="Wang P."/>
            <person name="Xu J."/>
            <person name="Bruns T."/>
            <person name="Baldrian P."/>
            <person name="Vilgalys R."/>
            <person name="Dunand C."/>
            <person name="Henrissat B."/>
            <person name="Grigoriev I.V."/>
            <person name="Hibbett D."/>
            <person name="Nagy L.G."/>
            <person name="Martin F.M."/>
        </authorList>
    </citation>
    <scope>NUCLEOTIDE SEQUENCE</scope>
    <source>
        <strain evidence="1">P2</strain>
    </source>
</reference>
<dbReference type="EMBL" id="MU118053">
    <property type="protein sequence ID" value="KAF9646617.1"/>
    <property type="molecule type" value="Genomic_DNA"/>
</dbReference>
<protein>
    <submittedName>
        <fullName evidence="1">Uncharacterized protein</fullName>
    </submittedName>
</protein>
<name>A0ACB6ZAJ6_THEGA</name>
<sequence>MAGAAMLKVGQGFGTWLIPIIIFGVFGFVAVVSLITFVYAYSCRPRRRITDQEPEMTHEIYRTPTTPYKDPSDRPVDPTIGRLITHSRSLHVPRNQLVNGHRLRSQVSSPELRNTSQPPPYTYRAMPSPSPYRNPRPHGQVYFDQIFDPGHPSRILQQSQQPTSSSESSLVRPRRCFSVSSPSSHSSTRMSAEGPVSVEAFSPSSTPRISSQGPLTPARTPSWVEFPEPYDSDSDSYDTGSLLTPSSHNELAAVSSVADSYETEFKTAEPRRRLAETGDRTGHSGQNNRRLIIVDNNLVSGDSEVPSHGVELHTFRRVEVSRPVRDTLERRTVARATAVDITANEEAKEAQVEKPPQVRHNKDRGAIFKVICPDTSDLWKMPVVPGETLDRFADRVKQKTGGDVILFMDDEILASEEDWEAAKGGGRIVAHLIR</sequence>
<comment type="caution">
    <text evidence="1">The sequence shown here is derived from an EMBL/GenBank/DDBJ whole genome shotgun (WGS) entry which is preliminary data.</text>
</comment>